<evidence type="ECO:0000313" key="2">
    <source>
        <dbReference type="Proteomes" id="UP000254258"/>
    </source>
</evidence>
<evidence type="ECO:0000313" key="1">
    <source>
        <dbReference type="EMBL" id="RDS82211.1"/>
    </source>
</evidence>
<dbReference type="RefSeq" id="WP_115495270.1">
    <property type="nucleotide sequence ID" value="NZ_QRBE01000004.1"/>
</dbReference>
<accession>A0A370X1T2</accession>
<keyword evidence="2" id="KW-1185">Reference proteome</keyword>
<protein>
    <submittedName>
        <fullName evidence="1">Uncharacterized protein</fullName>
    </submittedName>
</protein>
<dbReference type="EMBL" id="QRBE01000004">
    <property type="protein sequence ID" value="RDS82211.1"/>
    <property type="molecule type" value="Genomic_DNA"/>
</dbReference>
<proteinExistence type="predicted"/>
<dbReference type="OrthoDB" id="9985954at2"/>
<dbReference type="Proteomes" id="UP000254258">
    <property type="component" value="Unassembled WGS sequence"/>
</dbReference>
<sequence length="140" mass="16184">MQSEIIEFANSIGASEPDQNDDVYRLYRSLFRERNYFRHASGLLVVKISRSKKPFWGLTEGIIDLLNKHFSYNLILLTSVTQGWVFSKAETMRYIDRREWKLDAEGLEYKIHPPLPNANMFFGPKGCLKKLDVKGAPNNA</sequence>
<name>A0A370X1T2_9GAMM</name>
<reference evidence="1 2" key="1">
    <citation type="submission" date="2018-07" db="EMBL/GenBank/DDBJ databases">
        <title>Dyella monticola sp. nov. and Dyella psychrodurans sp. nov. isolated from monsoon evergreen broad-leaved forest soil of Dinghu Mountain, China.</title>
        <authorList>
            <person name="Gao Z."/>
            <person name="Qiu L."/>
        </authorList>
    </citation>
    <scope>NUCLEOTIDE SEQUENCE [LARGE SCALE GENOMIC DNA]</scope>
    <source>
        <strain evidence="1 2">4G-K06</strain>
    </source>
</reference>
<gene>
    <name evidence="1" type="ORF">DWU98_09235</name>
</gene>
<dbReference type="AlphaFoldDB" id="A0A370X1T2"/>
<comment type="caution">
    <text evidence="1">The sequence shown here is derived from an EMBL/GenBank/DDBJ whole genome shotgun (WGS) entry which is preliminary data.</text>
</comment>
<organism evidence="1 2">
    <name type="scientific">Dyella monticola</name>
    <dbReference type="NCBI Taxonomy" id="1927958"/>
    <lineage>
        <taxon>Bacteria</taxon>
        <taxon>Pseudomonadati</taxon>
        <taxon>Pseudomonadota</taxon>
        <taxon>Gammaproteobacteria</taxon>
        <taxon>Lysobacterales</taxon>
        <taxon>Rhodanobacteraceae</taxon>
        <taxon>Dyella</taxon>
    </lineage>
</organism>